<organism evidence="1 2">
    <name type="scientific">Nesidiocoris tenuis</name>
    <dbReference type="NCBI Taxonomy" id="355587"/>
    <lineage>
        <taxon>Eukaryota</taxon>
        <taxon>Metazoa</taxon>
        <taxon>Ecdysozoa</taxon>
        <taxon>Arthropoda</taxon>
        <taxon>Hexapoda</taxon>
        <taxon>Insecta</taxon>
        <taxon>Pterygota</taxon>
        <taxon>Neoptera</taxon>
        <taxon>Paraneoptera</taxon>
        <taxon>Hemiptera</taxon>
        <taxon>Heteroptera</taxon>
        <taxon>Panheteroptera</taxon>
        <taxon>Cimicomorpha</taxon>
        <taxon>Miridae</taxon>
        <taxon>Dicyphina</taxon>
        <taxon>Nesidiocoris</taxon>
    </lineage>
</organism>
<name>A0A6H5G3S6_9HEMI</name>
<evidence type="ECO:0000313" key="2">
    <source>
        <dbReference type="Proteomes" id="UP000479000"/>
    </source>
</evidence>
<dbReference type="Proteomes" id="UP000479000">
    <property type="component" value="Unassembled WGS sequence"/>
</dbReference>
<accession>A0A6H5G3S6</accession>
<sequence>MSTIIVKSSVNNQRHHLVIPIVAMVLRSRRRHKGAINRRASLNLSSRKPADGAVSKIIV</sequence>
<feature type="non-terminal residue" evidence="1">
    <location>
        <position position="1"/>
    </location>
</feature>
<proteinExistence type="predicted"/>
<keyword evidence="2" id="KW-1185">Reference proteome</keyword>
<evidence type="ECO:0000313" key="1">
    <source>
        <dbReference type="EMBL" id="CAA9996768.1"/>
    </source>
</evidence>
<reference evidence="1 2" key="1">
    <citation type="submission" date="2020-02" db="EMBL/GenBank/DDBJ databases">
        <authorList>
            <person name="Ferguson B K."/>
        </authorList>
    </citation>
    <scope>NUCLEOTIDE SEQUENCE [LARGE SCALE GENOMIC DNA]</scope>
</reference>
<gene>
    <name evidence="1" type="ORF">NTEN_LOCUS3199</name>
</gene>
<feature type="non-terminal residue" evidence="1">
    <location>
        <position position="59"/>
    </location>
</feature>
<dbReference type="EMBL" id="CADCXU010004962">
    <property type="protein sequence ID" value="CAA9996768.1"/>
    <property type="molecule type" value="Genomic_DNA"/>
</dbReference>
<dbReference type="AlphaFoldDB" id="A0A6H5G3S6"/>
<protein>
    <submittedName>
        <fullName evidence="1">Uncharacterized protein</fullName>
    </submittedName>
</protein>